<sequence>MSGSFLRNLNSQYSPESQSSFASKEDIDSKNLSNEIEECKNYILNQKELLKKIHHQQKKLKSYRRNNSLSSLQIKQTSLSFSPENHTSLKRSQFELQKARLKKESLENEIDLLENQLKMKRPTDLHSPTMDTNLNISFESNRKVGYDDLMKLTNERDFYKQKFSFEATQRDVENKELRNQLCKIREELALEQKSSRDKMTRLEEDLKQANNRFETTLMEKEEFSSKVKHLENKIASLQYEVSRREKESYGKEFLENTEKHLTNLCQTLTVQLEDVKFQLRVAEEKIKRSEAELNSKEEKINCYSYASMNQIENLKKEMEQSSDSYQKMKRAYEEQLSVYLIKEKEFCEIKDQMIKEKDDEILDLRAQLTDAKNFKMNSQQIQDALIEDYKRTISVYFV</sequence>
<feature type="region of interest" description="Disordered" evidence="2">
    <location>
        <begin position="1"/>
        <end position="26"/>
    </location>
</feature>
<keyword evidence="4" id="KW-1185">Reference proteome</keyword>
<reference evidence="3 4" key="1">
    <citation type="journal article" date="2018" name="Sci. Rep.">
        <title>Genomic signatures of local adaptation to the degree of environmental predictability in rotifers.</title>
        <authorList>
            <person name="Franch-Gras L."/>
            <person name="Hahn C."/>
            <person name="Garcia-Roger E.M."/>
            <person name="Carmona M.J."/>
            <person name="Serra M."/>
            <person name="Gomez A."/>
        </authorList>
    </citation>
    <scope>NUCLEOTIDE SEQUENCE [LARGE SCALE GENOMIC DNA]</scope>
    <source>
        <strain evidence="3">HYR1</strain>
    </source>
</reference>
<evidence type="ECO:0000256" key="2">
    <source>
        <dbReference type="SAM" id="MobiDB-lite"/>
    </source>
</evidence>
<keyword evidence="1" id="KW-0175">Coiled coil</keyword>
<gene>
    <name evidence="3" type="ORF">BpHYR1_053577</name>
</gene>
<evidence type="ECO:0000313" key="3">
    <source>
        <dbReference type="EMBL" id="RNA16350.1"/>
    </source>
</evidence>
<dbReference type="EMBL" id="REGN01004727">
    <property type="protein sequence ID" value="RNA16350.1"/>
    <property type="molecule type" value="Genomic_DNA"/>
</dbReference>
<name>A0A3M7QYA9_BRAPC</name>
<protein>
    <submittedName>
        <fullName evidence="3">Uncharacterized protein</fullName>
    </submittedName>
</protein>
<evidence type="ECO:0000313" key="4">
    <source>
        <dbReference type="Proteomes" id="UP000276133"/>
    </source>
</evidence>
<proteinExistence type="predicted"/>
<dbReference type="AlphaFoldDB" id="A0A3M7QYA9"/>
<feature type="compositionally biased region" description="Polar residues" evidence="2">
    <location>
        <begin position="1"/>
        <end position="22"/>
    </location>
</feature>
<evidence type="ECO:0000256" key="1">
    <source>
        <dbReference type="SAM" id="Coils"/>
    </source>
</evidence>
<feature type="coiled-coil region" evidence="1">
    <location>
        <begin position="46"/>
        <end position="116"/>
    </location>
</feature>
<organism evidence="3 4">
    <name type="scientific">Brachionus plicatilis</name>
    <name type="common">Marine rotifer</name>
    <name type="synonym">Brachionus muelleri</name>
    <dbReference type="NCBI Taxonomy" id="10195"/>
    <lineage>
        <taxon>Eukaryota</taxon>
        <taxon>Metazoa</taxon>
        <taxon>Spiralia</taxon>
        <taxon>Gnathifera</taxon>
        <taxon>Rotifera</taxon>
        <taxon>Eurotatoria</taxon>
        <taxon>Monogononta</taxon>
        <taxon>Pseudotrocha</taxon>
        <taxon>Ploima</taxon>
        <taxon>Brachionidae</taxon>
        <taxon>Brachionus</taxon>
    </lineage>
</organism>
<feature type="coiled-coil region" evidence="1">
    <location>
        <begin position="272"/>
        <end position="335"/>
    </location>
</feature>
<feature type="coiled-coil region" evidence="1">
    <location>
        <begin position="185"/>
        <end position="247"/>
    </location>
</feature>
<dbReference type="Proteomes" id="UP000276133">
    <property type="component" value="Unassembled WGS sequence"/>
</dbReference>
<accession>A0A3M7QYA9</accession>
<comment type="caution">
    <text evidence="3">The sequence shown here is derived from an EMBL/GenBank/DDBJ whole genome shotgun (WGS) entry which is preliminary data.</text>
</comment>